<evidence type="ECO:0000313" key="3">
    <source>
        <dbReference type="EMBL" id="MDY2586822.1"/>
    </source>
</evidence>
<evidence type="ECO:0000256" key="1">
    <source>
        <dbReference type="SAM" id="Phobius"/>
    </source>
</evidence>
<dbReference type="PANTHER" id="PTHR39430">
    <property type="entry name" value="MEMBRANE-ASSOCIATED PROTEASE-RELATED"/>
    <property type="match status" value="1"/>
</dbReference>
<feature type="transmembrane region" description="Helical" evidence="1">
    <location>
        <begin position="169"/>
        <end position="186"/>
    </location>
</feature>
<dbReference type="Pfam" id="PF02517">
    <property type="entry name" value="Rce1-like"/>
    <property type="match status" value="1"/>
</dbReference>
<feature type="domain" description="CAAX prenyl protease 2/Lysostaphin resistance protein A-like" evidence="2">
    <location>
        <begin position="109"/>
        <end position="204"/>
    </location>
</feature>
<feature type="transmembrane region" description="Helical" evidence="1">
    <location>
        <begin position="24"/>
        <end position="42"/>
    </location>
</feature>
<protein>
    <submittedName>
        <fullName evidence="3">CPBP family intramembrane glutamic endopeptidase</fullName>
        <ecNumber evidence="3">3.4.-.-</ecNumber>
    </submittedName>
</protein>
<accession>A0ABU5EL96</accession>
<keyword evidence="4" id="KW-1185">Reference proteome</keyword>
<dbReference type="EC" id="3.4.-.-" evidence="3"/>
<dbReference type="RefSeq" id="WP_320555197.1">
    <property type="nucleotide sequence ID" value="NZ_JAXDAE010000004.1"/>
</dbReference>
<keyword evidence="1" id="KW-1133">Transmembrane helix</keyword>
<evidence type="ECO:0000259" key="2">
    <source>
        <dbReference type="Pfam" id="PF02517"/>
    </source>
</evidence>
<proteinExistence type="predicted"/>
<gene>
    <name evidence="3" type="ORF">SNF14_05690</name>
</gene>
<dbReference type="PANTHER" id="PTHR39430:SF1">
    <property type="entry name" value="PROTEASE"/>
    <property type="match status" value="1"/>
</dbReference>
<keyword evidence="1" id="KW-0812">Transmembrane</keyword>
<name>A0ABU5EL96_9FLAO</name>
<sequence>MTINKTVLSIIAIGTIILLPHAELIPFFGYSIPILLFIRFVLKYTNESFSDIGFSFKPFKPNTILFGGLIAILTLAFMQLIFHPVLDYFVSLDYNDSGLNDTIQSEKLQFFIMVIMGWLIGGFYEEIVFHGFIFTRLEKIIKGKYSTSISAFATIIIFGFYHIQLGALGLINALVVGAVYLALFLYYKRNLWYSIFCHGFYNTMVMTLIYYDYL</sequence>
<keyword evidence="1" id="KW-0472">Membrane</keyword>
<reference evidence="3 4" key="1">
    <citation type="submission" date="2023-11" db="EMBL/GenBank/DDBJ databases">
        <title>Winogradskyella pelagius sp. nov., isolated from coastal sediment.</title>
        <authorList>
            <person name="Li F."/>
        </authorList>
    </citation>
    <scope>NUCLEOTIDE SEQUENCE [LARGE SCALE GENOMIC DNA]</scope>
    <source>
        <strain evidence="3 4">KCTC 23502</strain>
    </source>
</reference>
<feature type="transmembrane region" description="Helical" evidence="1">
    <location>
        <begin position="63"/>
        <end position="82"/>
    </location>
</feature>
<feature type="transmembrane region" description="Helical" evidence="1">
    <location>
        <begin position="110"/>
        <end position="133"/>
    </location>
</feature>
<evidence type="ECO:0000313" key="4">
    <source>
        <dbReference type="Proteomes" id="UP001285855"/>
    </source>
</evidence>
<keyword evidence="3" id="KW-0378">Hydrolase</keyword>
<feature type="transmembrane region" description="Helical" evidence="1">
    <location>
        <begin position="145"/>
        <end position="163"/>
    </location>
</feature>
<comment type="caution">
    <text evidence="3">The sequence shown here is derived from an EMBL/GenBank/DDBJ whole genome shotgun (WGS) entry which is preliminary data.</text>
</comment>
<dbReference type="InterPro" id="IPR003675">
    <property type="entry name" value="Rce1/LyrA-like_dom"/>
</dbReference>
<dbReference type="GO" id="GO:0016787">
    <property type="term" value="F:hydrolase activity"/>
    <property type="evidence" value="ECO:0007669"/>
    <property type="project" value="UniProtKB-KW"/>
</dbReference>
<dbReference type="Proteomes" id="UP001285855">
    <property type="component" value="Unassembled WGS sequence"/>
</dbReference>
<dbReference type="EMBL" id="JAXDAE010000004">
    <property type="protein sequence ID" value="MDY2586822.1"/>
    <property type="molecule type" value="Genomic_DNA"/>
</dbReference>
<organism evidence="3 4">
    <name type="scientific">Winogradskyella aquimaris</name>
    <dbReference type="NCBI Taxonomy" id="864074"/>
    <lineage>
        <taxon>Bacteria</taxon>
        <taxon>Pseudomonadati</taxon>
        <taxon>Bacteroidota</taxon>
        <taxon>Flavobacteriia</taxon>
        <taxon>Flavobacteriales</taxon>
        <taxon>Flavobacteriaceae</taxon>
        <taxon>Winogradskyella</taxon>
    </lineage>
</organism>
<feature type="transmembrane region" description="Helical" evidence="1">
    <location>
        <begin position="191"/>
        <end position="211"/>
    </location>
</feature>